<name>A0A6N3B8K7_9CLOT</name>
<dbReference type="PANTHER" id="PTHR12147:SF58">
    <property type="entry name" value="VACUOLAR MEMBRANE PROTEASE"/>
    <property type="match status" value="1"/>
</dbReference>
<evidence type="ECO:0000256" key="5">
    <source>
        <dbReference type="ARBA" id="ARBA00022554"/>
    </source>
</evidence>
<sequence>MKKKTWIIVLITCLIASILGGVSLYTPKSKNATNNGFSAEKAKEHIKEIAKEPHSIYDKDSLAEVRTYIIQELNNLGLDTDIFTYENVEDRNGKIVDINNIYTKIDGKNGEDGKYILLASHYDSSPKKRDGEEAGSLGAADAGYGVSTILEILRVIKEQDKPLENGIKILITDGEEMGLLGAKQEMNNNFSLYENVEYVVNIEARGIKGPALMFETSSNNKKVIELYKKANLPVSYSLAADVYSKMPNGSDFSEFKKMGLQGINFAVLNSLDYYHTPRDNYENVSDTSLQHYGEQILPVVEEFVYNAKYGEEGALKSNEDSIFFTLLPNIFINYSSTIALIFMIITIIATIIVFRKFKISLKNIISSTGIWLLLGIMNLLGGILVSYLISLVSGVPFKLTYMPKVPGDDIILGTFLILSSILSTIVIRKALKNRESIIVGAIGFNLIFLVITMFVLKGASYLFLWPTVFSLVTFVLLKKGVNKFIALIPVAFSIIMFVPVIWNIYIALTIGALGVVLLLAFIALTIIIAFINYIK</sequence>
<reference evidence="11" key="1">
    <citation type="submission" date="2019-11" db="EMBL/GenBank/DDBJ databases">
        <authorList>
            <person name="Feng L."/>
        </authorList>
    </citation>
    <scope>NUCLEOTIDE SEQUENCE</scope>
    <source>
        <strain evidence="11">CParaputrificumLFYP93</strain>
    </source>
</reference>
<feature type="transmembrane region" description="Helical" evidence="9">
    <location>
        <begin position="369"/>
        <end position="390"/>
    </location>
</feature>
<evidence type="ECO:0000256" key="1">
    <source>
        <dbReference type="ARBA" id="ARBA00003273"/>
    </source>
</evidence>
<dbReference type="Gene3D" id="3.40.630.10">
    <property type="entry name" value="Zn peptidases"/>
    <property type="match status" value="1"/>
</dbReference>
<comment type="subcellular location">
    <subcellularLocation>
        <location evidence="2">Vacuole membrane</location>
        <topology evidence="2">Multi-pass membrane protein</topology>
    </subcellularLocation>
</comment>
<evidence type="ECO:0000256" key="2">
    <source>
        <dbReference type="ARBA" id="ARBA00004128"/>
    </source>
</evidence>
<comment type="function">
    <text evidence="1">May be involved in vacuolar sorting and osmoregulation.</text>
</comment>
<keyword evidence="11" id="KW-0645">Protease</keyword>
<dbReference type="GO" id="GO:0005774">
    <property type="term" value="C:vacuolar membrane"/>
    <property type="evidence" value="ECO:0007669"/>
    <property type="project" value="UniProtKB-SubCell"/>
</dbReference>
<keyword evidence="9" id="KW-0812">Transmembrane</keyword>
<evidence type="ECO:0000256" key="3">
    <source>
        <dbReference type="ARBA" id="ARBA00010918"/>
    </source>
</evidence>
<keyword evidence="9" id="KW-0472">Membrane</keyword>
<dbReference type="EMBL" id="CACRTV010000033">
    <property type="protein sequence ID" value="VYT98937.1"/>
    <property type="molecule type" value="Genomic_DNA"/>
</dbReference>
<feature type="transmembrane region" description="Helical" evidence="9">
    <location>
        <begin position="511"/>
        <end position="534"/>
    </location>
</feature>
<dbReference type="InterPro" id="IPR045175">
    <property type="entry name" value="M28_fam"/>
</dbReference>
<dbReference type="PANTHER" id="PTHR12147">
    <property type="entry name" value="METALLOPEPTIDASE M28 FAMILY MEMBER"/>
    <property type="match status" value="1"/>
</dbReference>
<keyword evidence="6 9" id="KW-1133">Transmembrane helix</keyword>
<feature type="transmembrane region" description="Helical" evidence="9">
    <location>
        <begin position="410"/>
        <end position="427"/>
    </location>
</feature>
<comment type="similarity">
    <text evidence="3">Belongs to the peptidase M28 family.</text>
</comment>
<keyword evidence="7" id="KW-0325">Glycoprotein</keyword>
<evidence type="ECO:0000256" key="9">
    <source>
        <dbReference type="SAM" id="Phobius"/>
    </source>
</evidence>
<dbReference type="SUPFAM" id="SSF53187">
    <property type="entry name" value="Zn-dependent exopeptidases"/>
    <property type="match status" value="1"/>
</dbReference>
<evidence type="ECO:0000256" key="4">
    <source>
        <dbReference type="ARBA" id="ARBA00017435"/>
    </source>
</evidence>
<keyword evidence="11" id="KW-0031">Aminopeptidase</keyword>
<dbReference type="InterPro" id="IPR007484">
    <property type="entry name" value="Peptidase_M28"/>
</dbReference>
<dbReference type="AlphaFoldDB" id="A0A6N3B8K7"/>
<dbReference type="RefSeq" id="WP_156560098.1">
    <property type="nucleotide sequence ID" value="NZ_CACRTV010000033.1"/>
</dbReference>
<evidence type="ECO:0000256" key="7">
    <source>
        <dbReference type="ARBA" id="ARBA00023180"/>
    </source>
</evidence>
<evidence type="ECO:0000313" key="11">
    <source>
        <dbReference type="EMBL" id="VYT98937.1"/>
    </source>
</evidence>
<feature type="transmembrane region" description="Helical" evidence="9">
    <location>
        <begin position="436"/>
        <end position="455"/>
    </location>
</feature>
<feature type="domain" description="Peptidase M28" evidence="10">
    <location>
        <begin position="100"/>
        <end position="299"/>
    </location>
</feature>
<dbReference type="GO" id="GO:0004177">
    <property type="term" value="F:aminopeptidase activity"/>
    <property type="evidence" value="ECO:0007669"/>
    <property type="project" value="UniProtKB-KW"/>
</dbReference>
<keyword evidence="11" id="KW-0378">Hydrolase</keyword>
<organism evidence="11">
    <name type="scientific">Clostridium paraputrificum</name>
    <dbReference type="NCBI Taxonomy" id="29363"/>
    <lineage>
        <taxon>Bacteria</taxon>
        <taxon>Bacillati</taxon>
        <taxon>Bacillota</taxon>
        <taxon>Clostridia</taxon>
        <taxon>Eubacteriales</taxon>
        <taxon>Clostridiaceae</taxon>
        <taxon>Clostridium</taxon>
    </lineage>
</organism>
<feature type="transmembrane region" description="Helical" evidence="9">
    <location>
        <begin position="461"/>
        <end position="477"/>
    </location>
</feature>
<dbReference type="GO" id="GO:0006508">
    <property type="term" value="P:proteolysis"/>
    <property type="evidence" value="ECO:0007669"/>
    <property type="project" value="InterPro"/>
</dbReference>
<evidence type="ECO:0000256" key="6">
    <source>
        <dbReference type="ARBA" id="ARBA00022989"/>
    </source>
</evidence>
<proteinExistence type="inferred from homology"/>
<feature type="transmembrane region" description="Helical" evidence="9">
    <location>
        <begin position="484"/>
        <end position="505"/>
    </location>
</feature>
<dbReference type="GO" id="GO:0008235">
    <property type="term" value="F:metalloexopeptidase activity"/>
    <property type="evidence" value="ECO:0007669"/>
    <property type="project" value="InterPro"/>
</dbReference>
<accession>A0A6N3B8K7</accession>
<dbReference type="Pfam" id="PF04389">
    <property type="entry name" value="Peptidase_M28"/>
    <property type="match status" value="1"/>
</dbReference>
<evidence type="ECO:0000256" key="8">
    <source>
        <dbReference type="ARBA" id="ARBA00031512"/>
    </source>
</evidence>
<gene>
    <name evidence="11" type="primary">ywaD_1</name>
    <name evidence="11" type="ORF">CPLFYP93_01100</name>
</gene>
<evidence type="ECO:0000259" key="10">
    <source>
        <dbReference type="Pfam" id="PF04389"/>
    </source>
</evidence>
<keyword evidence="5" id="KW-0926">Vacuole</keyword>
<protein>
    <recommendedName>
        <fullName evidence="4">Vacuolar membrane protease</fullName>
    </recommendedName>
    <alternativeName>
        <fullName evidence="8">FXNA-related family protease 1</fullName>
    </alternativeName>
</protein>
<feature type="transmembrane region" description="Helical" evidence="9">
    <location>
        <begin position="331"/>
        <end position="357"/>
    </location>
</feature>